<evidence type="ECO:0000313" key="3">
    <source>
        <dbReference type="Proteomes" id="UP000184041"/>
    </source>
</evidence>
<dbReference type="SUPFAM" id="SSF53328">
    <property type="entry name" value="Formyltransferase"/>
    <property type="match status" value="1"/>
</dbReference>
<dbReference type="PANTHER" id="PTHR11138">
    <property type="entry name" value="METHIONYL-TRNA FORMYLTRANSFERASE"/>
    <property type="match status" value="1"/>
</dbReference>
<keyword evidence="3" id="KW-1185">Reference proteome</keyword>
<name>A0A1M5J1Z0_9BACT</name>
<organism evidence="2 3">
    <name type="scientific">Fodinibius roseus</name>
    <dbReference type="NCBI Taxonomy" id="1194090"/>
    <lineage>
        <taxon>Bacteria</taxon>
        <taxon>Pseudomonadati</taxon>
        <taxon>Balneolota</taxon>
        <taxon>Balneolia</taxon>
        <taxon>Balneolales</taxon>
        <taxon>Balneolaceae</taxon>
        <taxon>Fodinibius</taxon>
    </lineage>
</organism>
<dbReference type="EMBL" id="FQUS01000025">
    <property type="protein sequence ID" value="SHG34319.1"/>
    <property type="molecule type" value="Genomic_DNA"/>
</dbReference>
<evidence type="ECO:0000313" key="2">
    <source>
        <dbReference type="EMBL" id="SHG34319.1"/>
    </source>
</evidence>
<reference evidence="2 3" key="1">
    <citation type="submission" date="2016-11" db="EMBL/GenBank/DDBJ databases">
        <authorList>
            <person name="Jaros S."/>
            <person name="Januszkiewicz K."/>
            <person name="Wedrychowicz H."/>
        </authorList>
    </citation>
    <scope>NUCLEOTIDE SEQUENCE [LARGE SCALE GENOMIC DNA]</scope>
    <source>
        <strain evidence="2 3">DSM 21986</strain>
    </source>
</reference>
<accession>A0A1M5J1Z0</accession>
<dbReference type="InterPro" id="IPR002376">
    <property type="entry name" value="Formyl_transf_N"/>
</dbReference>
<dbReference type="RefSeq" id="WP_073067651.1">
    <property type="nucleotide sequence ID" value="NZ_FQUS01000025.1"/>
</dbReference>
<dbReference type="GO" id="GO:0005829">
    <property type="term" value="C:cytosol"/>
    <property type="evidence" value="ECO:0007669"/>
    <property type="project" value="TreeGrafter"/>
</dbReference>
<dbReference type="STRING" id="1194090.SAMN05443144_12540"/>
<dbReference type="GO" id="GO:0004479">
    <property type="term" value="F:methionyl-tRNA formyltransferase activity"/>
    <property type="evidence" value="ECO:0007669"/>
    <property type="project" value="TreeGrafter"/>
</dbReference>
<dbReference type="PANTHER" id="PTHR11138:SF5">
    <property type="entry name" value="METHIONYL-TRNA FORMYLTRANSFERASE, MITOCHONDRIAL"/>
    <property type="match status" value="1"/>
</dbReference>
<protein>
    <submittedName>
        <fullName evidence="2">Methionyl-tRNA formyltransferase</fullName>
    </submittedName>
</protein>
<dbReference type="Pfam" id="PF00551">
    <property type="entry name" value="Formyl_trans_N"/>
    <property type="match status" value="1"/>
</dbReference>
<sequence length="208" mass="24077">MKIQILIDNPNSWIIPYAQQLVDELSSEHESKLVHESSGVSEGDILVLLGCGEIFKDLELNEHNLVVHESDLPRGRGWSPLTWQILEGKDEIPVTLFEAVDEVDAGPIYFQKTITFEGHELVDELREKQARATIKLIKKFINQYPNIEGKPQKGEATYYSRRTPKNSELDINKTIEEQFNLLRVCDNERYPAFFYRNGRKYKIKIAKD</sequence>
<feature type="domain" description="Formyl transferase N-terminal" evidence="1">
    <location>
        <begin position="28"/>
        <end position="135"/>
    </location>
</feature>
<evidence type="ECO:0000259" key="1">
    <source>
        <dbReference type="Pfam" id="PF00551"/>
    </source>
</evidence>
<proteinExistence type="predicted"/>
<keyword evidence="2" id="KW-0808">Transferase</keyword>
<dbReference type="InterPro" id="IPR036477">
    <property type="entry name" value="Formyl_transf_N_sf"/>
</dbReference>
<dbReference type="Proteomes" id="UP000184041">
    <property type="component" value="Unassembled WGS sequence"/>
</dbReference>
<dbReference type="Gene3D" id="3.40.50.12230">
    <property type="match status" value="1"/>
</dbReference>
<dbReference type="OrthoDB" id="9802815at2"/>
<gene>
    <name evidence="2" type="ORF">SAMN05443144_12540</name>
</gene>
<dbReference type="AlphaFoldDB" id="A0A1M5J1Z0"/>